<protein>
    <submittedName>
        <fullName evidence="2">DNA-binding protein</fullName>
    </submittedName>
</protein>
<evidence type="ECO:0000259" key="1">
    <source>
        <dbReference type="Pfam" id="PF10543"/>
    </source>
</evidence>
<dbReference type="EMBL" id="BGZO01000047">
    <property type="protein sequence ID" value="GBR76772.1"/>
    <property type="molecule type" value="Genomic_DNA"/>
</dbReference>
<dbReference type="AlphaFoldDB" id="A0A388THW2"/>
<keyword evidence="3" id="KW-1185">Reference proteome</keyword>
<evidence type="ECO:0000313" key="2">
    <source>
        <dbReference type="EMBL" id="GBR76772.1"/>
    </source>
</evidence>
<keyword evidence="2" id="KW-0238">DNA-binding</keyword>
<feature type="domain" description="KilA-N DNA-binding" evidence="1">
    <location>
        <begin position="15"/>
        <end position="99"/>
    </location>
</feature>
<gene>
    <name evidence="2" type="ORF">NO2_1268</name>
</gene>
<evidence type="ECO:0000313" key="3">
    <source>
        <dbReference type="Proteomes" id="UP000275925"/>
    </source>
</evidence>
<dbReference type="Proteomes" id="UP000275925">
    <property type="component" value="Unassembled WGS sequence"/>
</dbReference>
<reference evidence="2 3" key="1">
    <citation type="journal article" date="2019" name="ISME J.">
        <title>Genome analyses of uncultured TG2/ZB3 bacteria in 'Margulisbacteria' specifically attached to ectosymbiotic spirochetes of protists in the termite gut.</title>
        <authorList>
            <person name="Utami Y.D."/>
            <person name="Kuwahara H."/>
            <person name="Igai K."/>
            <person name="Murakami T."/>
            <person name="Sugaya K."/>
            <person name="Morikawa T."/>
            <person name="Nagura Y."/>
            <person name="Yuki M."/>
            <person name="Deevong P."/>
            <person name="Inoue T."/>
            <person name="Kihara K."/>
            <person name="Lo N."/>
            <person name="Yamada A."/>
            <person name="Ohkuma M."/>
            <person name="Hongoh Y."/>
        </authorList>
    </citation>
    <scope>NUCLEOTIDE SEQUENCE [LARGE SCALE GENOMIC DNA]</scope>
    <source>
        <strain evidence="2">NkOx7-02</strain>
    </source>
</reference>
<sequence>MRKPKILVPTEVIENKILLIRGKKVILDKDLANLYEVLNKNLNKAVKRNRKRFPPDFMFQLSKSEFANLKFQNGTSSWGGVRKLPYVFTEHGILMLSSVLNSERAVNVNIQIMRTFVKLREAISTNQDLQRRIAKIIKHQQTQDQKISAVVEVINKFFTAEKERPQKQWGFLPPPKSA</sequence>
<dbReference type="GO" id="GO:0003677">
    <property type="term" value="F:DNA binding"/>
    <property type="evidence" value="ECO:0007669"/>
    <property type="project" value="UniProtKB-KW"/>
</dbReference>
<organism evidence="2 3">
    <name type="scientific">Candidatus Termititenax persephonae</name>
    <dbReference type="NCBI Taxonomy" id="2218525"/>
    <lineage>
        <taxon>Bacteria</taxon>
        <taxon>Bacillati</taxon>
        <taxon>Candidatus Margulisiibacteriota</taxon>
        <taxon>Candidatus Termititenacia</taxon>
        <taxon>Candidatus Termititenacales</taxon>
        <taxon>Candidatus Termititenacaceae</taxon>
        <taxon>Candidatus Termititenax</taxon>
    </lineage>
</organism>
<comment type="caution">
    <text evidence="2">The sequence shown here is derived from an EMBL/GenBank/DDBJ whole genome shotgun (WGS) entry which is preliminary data.</text>
</comment>
<name>A0A388THW2_9BACT</name>
<dbReference type="Pfam" id="PF10543">
    <property type="entry name" value="ORF6N"/>
    <property type="match status" value="1"/>
</dbReference>
<accession>A0A388THW2</accession>
<dbReference type="InterPro" id="IPR018873">
    <property type="entry name" value="KilA-N_DNA-bd_domain"/>
</dbReference>
<proteinExistence type="predicted"/>